<proteinExistence type="predicted"/>
<dbReference type="SUPFAM" id="SSF52141">
    <property type="entry name" value="Uracil-DNA glycosylase-like"/>
    <property type="match status" value="1"/>
</dbReference>
<evidence type="ECO:0000256" key="1">
    <source>
        <dbReference type="ARBA" id="ARBA00022763"/>
    </source>
</evidence>
<evidence type="ECO:0000313" key="6">
    <source>
        <dbReference type="EMBL" id="KAL1835855.1"/>
    </source>
</evidence>
<feature type="compositionally biased region" description="Polar residues" evidence="4">
    <location>
        <begin position="24"/>
        <end position="33"/>
    </location>
</feature>
<feature type="compositionally biased region" description="Low complexity" evidence="4">
    <location>
        <begin position="79"/>
        <end position="96"/>
    </location>
</feature>
<gene>
    <name evidence="6" type="ORF">VTJ49DRAFT_5974</name>
</gene>
<reference evidence="6 7" key="1">
    <citation type="journal article" date="2024" name="Commun. Biol.">
        <title>Comparative genomic analysis of thermophilic fungi reveals convergent evolutionary adaptations and gene losses.</title>
        <authorList>
            <person name="Steindorff A.S."/>
            <person name="Aguilar-Pontes M.V."/>
            <person name="Robinson A.J."/>
            <person name="Andreopoulos B."/>
            <person name="LaButti K."/>
            <person name="Kuo A."/>
            <person name="Mondo S."/>
            <person name="Riley R."/>
            <person name="Otillar R."/>
            <person name="Haridas S."/>
            <person name="Lipzen A."/>
            <person name="Grimwood J."/>
            <person name="Schmutz J."/>
            <person name="Clum A."/>
            <person name="Reid I.D."/>
            <person name="Moisan M.C."/>
            <person name="Butler G."/>
            <person name="Nguyen T.T.M."/>
            <person name="Dewar K."/>
            <person name="Conant G."/>
            <person name="Drula E."/>
            <person name="Henrissat B."/>
            <person name="Hansel C."/>
            <person name="Singer S."/>
            <person name="Hutchinson M.I."/>
            <person name="de Vries R.P."/>
            <person name="Natvig D.O."/>
            <person name="Powell A.J."/>
            <person name="Tsang A."/>
            <person name="Grigoriev I.V."/>
        </authorList>
    </citation>
    <scope>NUCLEOTIDE SEQUENCE [LARGE SCALE GENOMIC DNA]</scope>
    <source>
        <strain evidence="6 7">CBS 620.91</strain>
    </source>
</reference>
<keyword evidence="1" id="KW-0227">DNA damage</keyword>
<dbReference type="EMBL" id="JAZGSY010000524">
    <property type="protein sequence ID" value="KAL1835855.1"/>
    <property type="molecule type" value="Genomic_DNA"/>
</dbReference>
<dbReference type="Proteomes" id="UP001583172">
    <property type="component" value="Unassembled WGS sequence"/>
</dbReference>
<protein>
    <recommendedName>
        <fullName evidence="5">Uracil-DNA glycosylase-like domain-containing protein</fullName>
    </recommendedName>
</protein>
<evidence type="ECO:0000256" key="2">
    <source>
        <dbReference type="ARBA" id="ARBA00022801"/>
    </source>
</evidence>
<feature type="compositionally biased region" description="Basic residues" evidence="4">
    <location>
        <begin position="100"/>
        <end position="111"/>
    </location>
</feature>
<comment type="caution">
    <text evidence="6">The sequence shown here is derived from an EMBL/GenBank/DDBJ whole genome shotgun (WGS) entry which is preliminary data.</text>
</comment>
<dbReference type="PANTHER" id="PTHR12159">
    <property type="entry name" value="G/T AND G/U MISMATCH-SPECIFIC DNA GLYCOSYLASE"/>
    <property type="match status" value="1"/>
</dbReference>
<dbReference type="Pfam" id="PF03167">
    <property type="entry name" value="UDG"/>
    <property type="match status" value="1"/>
</dbReference>
<name>A0ABR3V2M7_HUMIN</name>
<dbReference type="SMART" id="SM00987">
    <property type="entry name" value="UreE_C"/>
    <property type="match status" value="1"/>
</dbReference>
<sequence length="353" mass="38330">MTTETAEKTHPAPSFAGRLELNSFRYTPDTTAPSGPRRSPRLLSQASSSSTPPAPAKSPSPTKRKASSIDPTAAEPEDTSSSSSSTTSTTTTTRQPTPSPRKRTTTTKKPKPSTGYAPPSAYSHLPPGIPDALAPNLLVFFIGLNPGIETARRGHAYAHPSNLFWKLLHASGVTPRRCDPSEDRTLPARYALGLTNIVSRPSRSGAELSKAEMDAGVAVLEAKCRRWRPEAVCVVGKSIWESIFRVRKGRGITSAEFRYGWQDEGENMGVVEGDPSQVQEDEKEEGVVYAPDWKGARIFVATSTSGLAASLRPHEKEAIWKELGDWVVERRRERAREGDEVAKQALEVAGITV</sequence>
<dbReference type="Gene3D" id="3.40.470.10">
    <property type="entry name" value="Uracil-DNA glycosylase-like domain"/>
    <property type="match status" value="1"/>
</dbReference>
<dbReference type="SMART" id="SM00986">
    <property type="entry name" value="UDG"/>
    <property type="match status" value="1"/>
</dbReference>
<keyword evidence="7" id="KW-1185">Reference proteome</keyword>
<organism evidence="6 7">
    <name type="scientific">Humicola insolens</name>
    <name type="common">Soft-rot fungus</name>
    <dbReference type="NCBI Taxonomy" id="85995"/>
    <lineage>
        <taxon>Eukaryota</taxon>
        <taxon>Fungi</taxon>
        <taxon>Dikarya</taxon>
        <taxon>Ascomycota</taxon>
        <taxon>Pezizomycotina</taxon>
        <taxon>Sordariomycetes</taxon>
        <taxon>Sordariomycetidae</taxon>
        <taxon>Sordariales</taxon>
        <taxon>Chaetomiaceae</taxon>
        <taxon>Mycothermus</taxon>
    </lineage>
</organism>
<keyword evidence="3" id="KW-0234">DNA repair</keyword>
<evidence type="ECO:0000259" key="5">
    <source>
        <dbReference type="SMART" id="SM00986"/>
    </source>
</evidence>
<dbReference type="CDD" id="cd10028">
    <property type="entry name" value="UDG-F2_TDG_MUG"/>
    <property type="match status" value="1"/>
</dbReference>
<evidence type="ECO:0000256" key="4">
    <source>
        <dbReference type="SAM" id="MobiDB-lite"/>
    </source>
</evidence>
<feature type="domain" description="Uracil-DNA glycosylase-like" evidence="5">
    <location>
        <begin position="130"/>
        <end position="324"/>
    </location>
</feature>
<evidence type="ECO:0000256" key="3">
    <source>
        <dbReference type="ARBA" id="ARBA00023204"/>
    </source>
</evidence>
<dbReference type="InterPro" id="IPR005122">
    <property type="entry name" value="Uracil-DNA_glycosylase-like"/>
</dbReference>
<feature type="compositionally biased region" description="Low complexity" evidence="4">
    <location>
        <begin position="41"/>
        <end position="51"/>
    </location>
</feature>
<dbReference type="PANTHER" id="PTHR12159:SF9">
    <property type="entry name" value="G_T MISMATCH-SPECIFIC THYMINE DNA GLYCOSYLASE"/>
    <property type="match status" value="1"/>
</dbReference>
<keyword evidence="2" id="KW-0378">Hydrolase</keyword>
<feature type="compositionally biased region" description="Basic and acidic residues" evidence="4">
    <location>
        <begin position="1"/>
        <end position="10"/>
    </location>
</feature>
<dbReference type="InterPro" id="IPR036895">
    <property type="entry name" value="Uracil-DNA_glycosylase-like_sf"/>
</dbReference>
<dbReference type="InterPro" id="IPR015637">
    <property type="entry name" value="MUG/TDG"/>
</dbReference>
<feature type="region of interest" description="Disordered" evidence="4">
    <location>
        <begin position="1"/>
        <end position="123"/>
    </location>
</feature>
<evidence type="ECO:0000313" key="7">
    <source>
        <dbReference type="Proteomes" id="UP001583172"/>
    </source>
</evidence>
<accession>A0ABR3V2M7</accession>